<reference evidence="3" key="1">
    <citation type="journal article" date="2015" name="Nature">
        <title>Complex archaea that bridge the gap between prokaryotes and eukaryotes.</title>
        <authorList>
            <person name="Spang A."/>
            <person name="Saw J.H."/>
            <person name="Jorgensen S.L."/>
            <person name="Zaremba-Niedzwiedzka K."/>
            <person name="Martijn J."/>
            <person name="Lind A.E."/>
            <person name="van Eijk R."/>
            <person name="Schleper C."/>
            <person name="Guy L."/>
            <person name="Ettema T.J."/>
        </authorList>
    </citation>
    <scope>NUCLEOTIDE SEQUENCE</scope>
</reference>
<dbReference type="Pfam" id="PF20009">
    <property type="entry name" value="GEVED"/>
    <property type="match status" value="1"/>
</dbReference>
<proteinExistence type="predicted"/>
<evidence type="ECO:0000259" key="2">
    <source>
        <dbReference type="Pfam" id="PF20009"/>
    </source>
</evidence>
<evidence type="ECO:0000313" key="3">
    <source>
        <dbReference type="EMBL" id="KKL56692.1"/>
    </source>
</evidence>
<dbReference type="InterPro" id="IPR013783">
    <property type="entry name" value="Ig-like_fold"/>
</dbReference>
<sequence>MFPFGKYLKYLTIIFIMLALAPATVLAEGEVFDYSDAPASYGIASHEGRILDGVYPNGFVEWLGPDISSETAPPGVDADTFDDGVSWTPVQAGESFDLTFSATFLTLFACSEKVNVEAWLDLNGNGVFDTEEKILDWFDRIYSEAAISWCGVDPSLVPTIVTTPIVIPPSAVSGPTWMRVRLWYYDPNDSVGVEADADPTGNIVWGEVEDYQLNIAPASGGDATPPETSITSAPAALSNNNSPSITYTGTDDTTSTPNLLYATFLDGFDAGYSAFGSSTTINYSALADGTYTFNVKAKDEAGNEDLSPAQAAFQIDTVQPT</sequence>
<accession>A0A0F9FZV5</accession>
<dbReference type="EMBL" id="LAZR01030409">
    <property type="protein sequence ID" value="KKL56692.1"/>
    <property type="molecule type" value="Genomic_DNA"/>
</dbReference>
<dbReference type="Pfam" id="PF07495">
    <property type="entry name" value="Y_Y_Y"/>
    <property type="match status" value="1"/>
</dbReference>
<feature type="non-terminal residue" evidence="3">
    <location>
        <position position="321"/>
    </location>
</feature>
<comment type="caution">
    <text evidence="3">The sequence shown here is derived from an EMBL/GenBank/DDBJ whole genome shotgun (WGS) entry which is preliminary data.</text>
</comment>
<dbReference type="InterPro" id="IPR011123">
    <property type="entry name" value="Y_Y_Y"/>
</dbReference>
<dbReference type="AlphaFoldDB" id="A0A0F9FZV5"/>
<feature type="domain" description="GEVED" evidence="2">
    <location>
        <begin position="115"/>
        <end position="214"/>
    </location>
</feature>
<evidence type="ECO:0000259" key="1">
    <source>
        <dbReference type="Pfam" id="PF07495"/>
    </source>
</evidence>
<feature type="domain" description="Two component regulator three Y" evidence="1">
    <location>
        <begin position="258"/>
        <end position="315"/>
    </location>
</feature>
<protein>
    <submittedName>
        <fullName evidence="3">Uncharacterized protein</fullName>
    </submittedName>
</protein>
<name>A0A0F9FZV5_9ZZZZ</name>
<gene>
    <name evidence="3" type="ORF">LCGC14_2242860</name>
</gene>
<dbReference type="Gene3D" id="2.60.40.10">
    <property type="entry name" value="Immunoglobulins"/>
    <property type="match status" value="1"/>
</dbReference>
<organism evidence="3">
    <name type="scientific">marine sediment metagenome</name>
    <dbReference type="NCBI Taxonomy" id="412755"/>
    <lineage>
        <taxon>unclassified sequences</taxon>
        <taxon>metagenomes</taxon>
        <taxon>ecological metagenomes</taxon>
    </lineage>
</organism>
<dbReference type="InterPro" id="IPR045474">
    <property type="entry name" value="GEVED"/>
</dbReference>